<dbReference type="SUPFAM" id="SSF53850">
    <property type="entry name" value="Periplasmic binding protein-like II"/>
    <property type="match status" value="1"/>
</dbReference>
<dbReference type="GO" id="GO:0003700">
    <property type="term" value="F:DNA-binding transcription factor activity"/>
    <property type="evidence" value="ECO:0007669"/>
    <property type="project" value="InterPro"/>
</dbReference>
<dbReference type="InterPro" id="IPR036390">
    <property type="entry name" value="WH_DNA-bd_sf"/>
</dbReference>
<dbReference type="EMBL" id="CP014168">
    <property type="protein sequence ID" value="AOH85627.1"/>
    <property type="molecule type" value="Genomic_DNA"/>
</dbReference>
<name>A0A1B3ZDX1_9SPHN</name>
<keyword evidence="2" id="KW-0805">Transcription regulation</keyword>
<dbReference type="RefSeq" id="WP_069206161.1">
    <property type="nucleotide sequence ID" value="NZ_CP014168.1"/>
</dbReference>
<dbReference type="PANTHER" id="PTHR30579">
    <property type="entry name" value="TRANSCRIPTIONAL REGULATOR"/>
    <property type="match status" value="1"/>
</dbReference>
<evidence type="ECO:0000256" key="4">
    <source>
        <dbReference type="ARBA" id="ARBA00023163"/>
    </source>
</evidence>
<evidence type="ECO:0000256" key="2">
    <source>
        <dbReference type="ARBA" id="ARBA00023015"/>
    </source>
</evidence>
<dbReference type="Gene3D" id="1.10.10.10">
    <property type="entry name" value="Winged helix-like DNA-binding domain superfamily/Winged helix DNA-binding domain"/>
    <property type="match status" value="1"/>
</dbReference>
<organism evidence="6 7">
    <name type="scientific">Sphingomonas panacis</name>
    <dbReference type="NCBI Taxonomy" id="1560345"/>
    <lineage>
        <taxon>Bacteria</taxon>
        <taxon>Pseudomonadati</taxon>
        <taxon>Pseudomonadota</taxon>
        <taxon>Alphaproteobacteria</taxon>
        <taxon>Sphingomonadales</taxon>
        <taxon>Sphingomonadaceae</taxon>
        <taxon>Sphingomonas</taxon>
    </lineage>
</organism>
<keyword evidence="4" id="KW-0804">Transcription</keyword>
<evidence type="ECO:0000256" key="1">
    <source>
        <dbReference type="ARBA" id="ARBA00009437"/>
    </source>
</evidence>
<evidence type="ECO:0000259" key="5">
    <source>
        <dbReference type="PROSITE" id="PS50931"/>
    </source>
</evidence>
<dbReference type="Gene3D" id="3.40.190.290">
    <property type="match status" value="1"/>
</dbReference>
<dbReference type="NCBIfam" id="TIGR03298">
    <property type="entry name" value="argP"/>
    <property type="match status" value="1"/>
</dbReference>
<dbReference type="Proteomes" id="UP000094256">
    <property type="component" value="Chromosome"/>
</dbReference>
<dbReference type="PROSITE" id="PS50931">
    <property type="entry name" value="HTH_LYSR"/>
    <property type="match status" value="1"/>
</dbReference>
<dbReference type="GO" id="GO:0003677">
    <property type="term" value="F:DNA binding"/>
    <property type="evidence" value="ECO:0007669"/>
    <property type="project" value="UniProtKB-KW"/>
</dbReference>
<dbReference type="Pfam" id="PF03466">
    <property type="entry name" value="LysR_substrate"/>
    <property type="match status" value="1"/>
</dbReference>
<protein>
    <submittedName>
        <fullName evidence="6">LysR family transcriptional regulator</fullName>
    </submittedName>
</protein>
<dbReference type="NCBIfam" id="NF009888">
    <property type="entry name" value="PRK13348.1"/>
    <property type="match status" value="1"/>
</dbReference>
<dbReference type="InterPro" id="IPR017685">
    <property type="entry name" value="ArgP"/>
</dbReference>
<dbReference type="InterPro" id="IPR050176">
    <property type="entry name" value="LTTR"/>
</dbReference>
<dbReference type="KEGG" id="span:AWL63_18470"/>
<keyword evidence="7" id="KW-1185">Reference proteome</keyword>
<dbReference type="InterPro" id="IPR000847">
    <property type="entry name" value="LysR_HTH_N"/>
</dbReference>
<feature type="domain" description="HTH lysR-type" evidence="5">
    <location>
        <begin position="6"/>
        <end position="62"/>
    </location>
</feature>
<dbReference type="PANTHER" id="PTHR30579:SF2">
    <property type="entry name" value="HTH-TYPE TRANSCRIPTIONAL REGULATOR ARGP"/>
    <property type="match status" value="1"/>
</dbReference>
<dbReference type="Pfam" id="PF00126">
    <property type="entry name" value="HTH_1"/>
    <property type="match status" value="1"/>
</dbReference>
<comment type="similarity">
    <text evidence="1">Belongs to the LysR transcriptional regulatory family.</text>
</comment>
<proteinExistence type="inferred from homology"/>
<dbReference type="InterPro" id="IPR036388">
    <property type="entry name" value="WH-like_DNA-bd_sf"/>
</dbReference>
<sequence length="305" mass="32469">MANPALEYPALAAVAAVVREGSFERAASVLGVTPSAVSQRVKSLEERLGAVLVVRGQPCKATATGARLCAHFAQVRLLESDMIAILPKLSTEPSAPGLTISVAVNGDSLSTWFPSAAASFTRHSDALLDLKLAGEDQTAAKLRSGEVLAAVTADPVPAPGCRTVCLGALRYVAVAEPDLHRRYFPDGVSERSLASAPMLRTDRDDALQTRWASEILSVAHLPPTHWVPSTQGFIDLLLAGLGWGMVPHLLAERHIQNGALIALQPTRVLDVKLYWQYSRLFARALAELNRAVISAAKTALISCDA</sequence>
<evidence type="ECO:0000313" key="6">
    <source>
        <dbReference type="EMBL" id="AOH85627.1"/>
    </source>
</evidence>
<dbReference type="AlphaFoldDB" id="A0A1B3ZDX1"/>
<evidence type="ECO:0000256" key="3">
    <source>
        <dbReference type="ARBA" id="ARBA00023125"/>
    </source>
</evidence>
<dbReference type="SUPFAM" id="SSF46785">
    <property type="entry name" value="Winged helix' DNA-binding domain"/>
    <property type="match status" value="1"/>
</dbReference>
<reference evidence="6 7" key="1">
    <citation type="submission" date="2016-01" db="EMBL/GenBank/DDBJ databases">
        <title>Complete genome and mega plasmid sequence of Sphingomonas panacis DCY99 elicits systemic resistance in rice to Xanthomonas oryzae.</title>
        <authorList>
            <person name="Kim Y.J."/>
            <person name="Yang D.C."/>
            <person name="Sing P."/>
        </authorList>
    </citation>
    <scope>NUCLEOTIDE SEQUENCE [LARGE SCALE GENOMIC DNA]</scope>
    <source>
        <strain evidence="6 7">DCY99</strain>
    </source>
</reference>
<gene>
    <name evidence="6" type="ORF">AWL63_18470</name>
</gene>
<dbReference type="NCBIfam" id="NF002964">
    <property type="entry name" value="PRK03635.1"/>
    <property type="match status" value="1"/>
</dbReference>
<keyword evidence="3" id="KW-0238">DNA-binding</keyword>
<evidence type="ECO:0000313" key="7">
    <source>
        <dbReference type="Proteomes" id="UP000094256"/>
    </source>
</evidence>
<dbReference type="OrthoDB" id="3252676at2"/>
<accession>A0A1B3ZDX1</accession>
<dbReference type="InterPro" id="IPR005119">
    <property type="entry name" value="LysR_subst-bd"/>
</dbReference>